<dbReference type="EMBL" id="SRLO01000679">
    <property type="protein sequence ID" value="TNN48852.1"/>
    <property type="molecule type" value="Genomic_DNA"/>
</dbReference>
<keyword evidence="2" id="KW-1185">Reference proteome</keyword>
<evidence type="ECO:0000313" key="2">
    <source>
        <dbReference type="Proteomes" id="UP000314294"/>
    </source>
</evidence>
<dbReference type="Proteomes" id="UP000314294">
    <property type="component" value="Unassembled WGS sequence"/>
</dbReference>
<accession>A0A4Z2G8D6</accession>
<gene>
    <name evidence="1" type="ORF">EYF80_040928</name>
</gene>
<reference evidence="1 2" key="1">
    <citation type="submission" date="2019-03" db="EMBL/GenBank/DDBJ databases">
        <title>First draft genome of Liparis tanakae, snailfish: a comprehensive survey of snailfish specific genes.</title>
        <authorList>
            <person name="Kim W."/>
            <person name="Song I."/>
            <person name="Jeong J.-H."/>
            <person name="Kim D."/>
            <person name="Kim S."/>
            <person name="Ryu S."/>
            <person name="Song J.Y."/>
            <person name="Lee S.K."/>
        </authorList>
    </citation>
    <scope>NUCLEOTIDE SEQUENCE [LARGE SCALE GENOMIC DNA]</scope>
    <source>
        <tissue evidence="1">Muscle</tissue>
    </source>
</reference>
<dbReference type="AlphaFoldDB" id="A0A4Z2G8D6"/>
<evidence type="ECO:0000313" key="1">
    <source>
        <dbReference type="EMBL" id="TNN48852.1"/>
    </source>
</evidence>
<sequence>MIHIALQQAMCAAGVQQVCSRCACRCWRYLLRLRSGQKMSFPGWSTDLHIRPIISTSSQQHSSRCTWSRRLSSTNPEGEDQLIMCTSSLSARLVSDIMTLASVSGLLMSFMR</sequence>
<protein>
    <submittedName>
        <fullName evidence="1">Uncharacterized protein</fullName>
    </submittedName>
</protein>
<comment type="caution">
    <text evidence="1">The sequence shown here is derived from an EMBL/GenBank/DDBJ whole genome shotgun (WGS) entry which is preliminary data.</text>
</comment>
<organism evidence="1 2">
    <name type="scientific">Liparis tanakae</name>
    <name type="common">Tanaka's snailfish</name>
    <dbReference type="NCBI Taxonomy" id="230148"/>
    <lineage>
        <taxon>Eukaryota</taxon>
        <taxon>Metazoa</taxon>
        <taxon>Chordata</taxon>
        <taxon>Craniata</taxon>
        <taxon>Vertebrata</taxon>
        <taxon>Euteleostomi</taxon>
        <taxon>Actinopterygii</taxon>
        <taxon>Neopterygii</taxon>
        <taxon>Teleostei</taxon>
        <taxon>Neoteleostei</taxon>
        <taxon>Acanthomorphata</taxon>
        <taxon>Eupercaria</taxon>
        <taxon>Perciformes</taxon>
        <taxon>Cottioidei</taxon>
        <taxon>Cottales</taxon>
        <taxon>Liparidae</taxon>
        <taxon>Liparis</taxon>
    </lineage>
</organism>
<proteinExistence type="predicted"/>
<name>A0A4Z2G8D6_9TELE</name>